<dbReference type="EMBL" id="JANCLU010000016">
    <property type="protein sequence ID" value="MCP8940036.1"/>
    <property type="molecule type" value="Genomic_DNA"/>
</dbReference>
<evidence type="ECO:0000313" key="5">
    <source>
        <dbReference type="EMBL" id="MCP8940036.1"/>
    </source>
</evidence>
<dbReference type="PANTHER" id="PTHR23151:SF90">
    <property type="entry name" value="DIHYDROLIPOYLLYSINE-RESIDUE ACETYLTRANSFERASE COMPONENT OF PYRUVATE DEHYDROGENASE COMPLEX, MITOCHONDRIAL-RELATED"/>
    <property type="match status" value="1"/>
</dbReference>
<dbReference type="InterPro" id="IPR011053">
    <property type="entry name" value="Single_hybrid_motif"/>
</dbReference>
<reference evidence="5 6" key="1">
    <citation type="submission" date="2022-07" db="EMBL/GenBank/DDBJ databases">
        <authorList>
            <person name="Li W.-J."/>
            <person name="Deng Q.-Q."/>
        </authorList>
    </citation>
    <scope>NUCLEOTIDE SEQUENCE [LARGE SCALE GENOMIC DNA]</scope>
    <source>
        <strain evidence="5 6">SYSU M60028</strain>
    </source>
</reference>
<dbReference type="PROSITE" id="PS50968">
    <property type="entry name" value="BIOTINYL_LIPOYL"/>
    <property type="match status" value="1"/>
</dbReference>
<keyword evidence="2" id="KW-0450">Lipoyl</keyword>
<dbReference type="Pfam" id="PF00364">
    <property type="entry name" value="Biotin_lipoyl"/>
    <property type="match status" value="1"/>
</dbReference>
<accession>A0ABT1LEW7</accession>
<comment type="caution">
    <text evidence="5">The sequence shown here is derived from an EMBL/GenBank/DDBJ whole genome shotgun (WGS) entry which is preliminary data.</text>
</comment>
<proteinExistence type="predicted"/>
<dbReference type="Gene3D" id="2.40.50.100">
    <property type="match status" value="1"/>
</dbReference>
<feature type="compositionally biased region" description="Low complexity" evidence="3">
    <location>
        <begin position="1"/>
        <end position="12"/>
    </location>
</feature>
<sequence length="107" mass="11150">PAPRPAASKPAAPAAPPPARPARDIPEGEPIRMPFGDLTVSEGRLVRWLKKPGDPVEIAELVAEIETDKAVVEIESPSKGVIGTLMVEPGEVVRMGETIAVVAARGA</sequence>
<evidence type="ECO:0000256" key="2">
    <source>
        <dbReference type="ARBA" id="ARBA00022823"/>
    </source>
</evidence>
<evidence type="ECO:0000313" key="6">
    <source>
        <dbReference type="Proteomes" id="UP001205890"/>
    </source>
</evidence>
<keyword evidence="6" id="KW-1185">Reference proteome</keyword>
<dbReference type="InterPro" id="IPR003016">
    <property type="entry name" value="2-oxoA_DH_lipoyl-BS"/>
</dbReference>
<dbReference type="Proteomes" id="UP001205890">
    <property type="component" value="Unassembled WGS sequence"/>
</dbReference>
<dbReference type="PROSITE" id="PS00189">
    <property type="entry name" value="LIPOYL"/>
    <property type="match status" value="1"/>
</dbReference>
<feature type="region of interest" description="Disordered" evidence="3">
    <location>
        <begin position="1"/>
        <end position="34"/>
    </location>
</feature>
<feature type="non-terminal residue" evidence="5">
    <location>
        <position position="1"/>
    </location>
</feature>
<dbReference type="InterPro" id="IPR045257">
    <property type="entry name" value="E2/Pdx1"/>
</dbReference>
<name>A0ABT1LEW7_9HYPH</name>
<dbReference type="RefSeq" id="WP_305883676.1">
    <property type="nucleotide sequence ID" value="NZ_JANCLU010000016.1"/>
</dbReference>
<feature type="compositionally biased region" description="Basic and acidic residues" evidence="3">
    <location>
        <begin position="21"/>
        <end position="30"/>
    </location>
</feature>
<evidence type="ECO:0000256" key="1">
    <source>
        <dbReference type="ARBA" id="ARBA00001938"/>
    </source>
</evidence>
<evidence type="ECO:0000256" key="3">
    <source>
        <dbReference type="SAM" id="MobiDB-lite"/>
    </source>
</evidence>
<dbReference type="SUPFAM" id="SSF51230">
    <property type="entry name" value="Single hybrid motif"/>
    <property type="match status" value="1"/>
</dbReference>
<comment type="cofactor">
    <cofactor evidence="1">
        <name>(R)-lipoate</name>
        <dbReference type="ChEBI" id="CHEBI:83088"/>
    </cofactor>
</comment>
<protein>
    <submittedName>
        <fullName evidence="5">Dehydrogenase</fullName>
    </submittedName>
</protein>
<dbReference type="CDD" id="cd06849">
    <property type="entry name" value="lipoyl_domain"/>
    <property type="match status" value="1"/>
</dbReference>
<dbReference type="PANTHER" id="PTHR23151">
    <property type="entry name" value="DIHYDROLIPOAMIDE ACETYL/SUCCINYL-TRANSFERASE-RELATED"/>
    <property type="match status" value="1"/>
</dbReference>
<gene>
    <name evidence="5" type="ORF">NK718_16030</name>
</gene>
<feature type="domain" description="Lipoyl-binding" evidence="4">
    <location>
        <begin position="28"/>
        <end position="103"/>
    </location>
</feature>
<organism evidence="5 6">
    <name type="scientific">Alsobacter ponti</name>
    <dbReference type="NCBI Taxonomy" id="2962936"/>
    <lineage>
        <taxon>Bacteria</taxon>
        <taxon>Pseudomonadati</taxon>
        <taxon>Pseudomonadota</taxon>
        <taxon>Alphaproteobacteria</taxon>
        <taxon>Hyphomicrobiales</taxon>
        <taxon>Alsobacteraceae</taxon>
        <taxon>Alsobacter</taxon>
    </lineage>
</organism>
<evidence type="ECO:0000259" key="4">
    <source>
        <dbReference type="PROSITE" id="PS50968"/>
    </source>
</evidence>
<dbReference type="InterPro" id="IPR000089">
    <property type="entry name" value="Biotin_lipoyl"/>
</dbReference>